<dbReference type="Pfam" id="PF00293">
    <property type="entry name" value="NUDIX"/>
    <property type="match status" value="1"/>
</dbReference>
<dbReference type="Proteomes" id="UP001237642">
    <property type="component" value="Unassembled WGS sequence"/>
</dbReference>
<reference evidence="9" key="1">
    <citation type="submission" date="2023-02" db="EMBL/GenBank/DDBJ databases">
        <title>Genome of toxic invasive species Heracleum sosnowskyi carries increased number of genes despite the absence of recent whole-genome duplications.</title>
        <authorList>
            <person name="Schelkunov M."/>
            <person name="Shtratnikova V."/>
            <person name="Makarenko M."/>
            <person name="Klepikova A."/>
            <person name="Omelchenko D."/>
            <person name="Novikova G."/>
            <person name="Obukhova E."/>
            <person name="Bogdanov V."/>
            <person name="Penin A."/>
            <person name="Logacheva M."/>
        </authorList>
    </citation>
    <scope>NUCLEOTIDE SEQUENCE</scope>
    <source>
        <strain evidence="9">Hsosn_3</strain>
        <tissue evidence="9">Leaf</tissue>
    </source>
</reference>
<dbReference type="InterPro" id="IPR047198">
    <property type="entry name" value="DDP-like_NUDIX"/>
</dbReference>
<comment type="cofactor">
    <cofactor evidence="1">
        <name>Mn(2+)</name>
        <dbReference type="ChEBI" id="CHEBI:29035"/>
    </cofactor>
</comment>
<dbReference type="InterPro" id="IPR000086">
    <property type="entry name" value="NUDIX_hydrolase_dom"/>
</dbReference>
<dbReference type="GO" id="GO:0005737">
    <property type="term" value="C:cytoplasm"/>
    <property type="evidence" value="ECO:0007669"/>
    <property type="project" value="TreeGrafter"/>
</dbReference>
<dbReference type="InterPro" id="IPR015797">
    <property type="entry name" value="NUDIX_hydrolase-like_dom_sf"/>
</dbReference>
<evidence type="ECO:0000256" key="5">
    <source>
        <dbReference type="ARBA" id="ARBA00022801"/>
    </source>
</evidence>
<dbReference type="FunFam" id="3.90.79.10:FF:000022">
    <property type="entry name" value="Nudix hydrolase 17, mitochondrial"/>
    <property type="match status" value="1"/>
</dbReference>
<dbReference type="PROSITE" id="PS51462">
    <property type="entry name" value="NUDIX"/>
    <property type="match status" value="1"/>
</dbReference>
<evidence type="ECO:0000256" key="4">
    <source>
        <dbReference type="ARBA" id="ARBA00022723"/>
    </source>
</evidence>
<accession>A0AAD8IVM8</accession>
<dbReference type="Gene3D" id="3.90.79.10">
    <property type="entry name" value="Nucleoside Triphosphate Pyrophosphohydrolase"/>
    <property type="match status" value="1"/>
</dbReference>
<protein>
    <submittedName>
        <fullName evidence="9">Diphosphoinositol polyphosphate phosphohydrolase</fullName>
    </submittedName>
</protein>
<evidence type="ECO:0000256" key="3">
    <source>
        <dbReference type="ARBA" id="ARBA00005582"/>
    </source>
</evidence>
<organism evidence="9 10">
    <name type="scientific">Heracleum sosnowskyi</name>
    <dbReference type="NCBI Taxonomy" id="360622"/>
    <lineage>
        <taxon>Eukaryota</taxon>
        <taxon>Viridiplantae</taxon>
        <taxon>Streptophyta</taxon>
        <taxon>Embryophyta</taxon>
        <taxon>Tracheophyta</taxon>
        <taxon>Spermatophyta</taxon>
        <taxon>Magnoliopsida</taxon>
        <taxon>eudicotyledons</taxon>
        <taxon>Gunneridae</taxon>
        <taxon>Pentapetalae</taxon>
        <taxon>asterids</taxon>
        <taxon>campanulids</taxon>
        <taxon>Apiales</taxon>
        <taxon>Apiaceae</taxon>
        <taxon>Apioideae</taxon>
        <taxon>apioid superclade</taxon>
        <taxon>Tordylieae</taxon>
        <taxon>Tordyliinae</taxon>
        <taxon>Heracleum</taxon>
    </lineage>
</organism>
<dbReference type="CDD" id="cd04666">
    <property type="entry name" value="NUDIX_DIPP2_like_Nudt4"/>
    <property type="match status" value="1"/>
</dbReference>
<evidence type="ECO:0000313" key="10">
    <source>
        <dbReference type="Proteomes" id="UP001237642"/>
    </source>
</evidence>
<comment type="caution">
    <text evidence="9">The sequence shown here is derived from an EMBL/GenBank/DDBJ whole genome shotgun (WGS) entry which is preliminary data.</text>
</comment>
<name>A0AAD8IVM8_9APIA</name>
<keyword evidence="10" id="KW-1185">Reference proteome</keyword>
<evidence type="ECO:0000313" key="9">
    <source>
        <dbReference type="EMBL" id="KAK1392024.1"/>
    </source>
</evidence>
<sequence>MVALVSRSGRHLQRYNNIGRRQVVGCIPYRYKKMEDGSNLEVLVISSQRKGKGMLFPKGGWEADESIHEAALRETIEEAGVKGNVEEKLGQWSFKSKGNDAFYEGHMFALYVKEQMELWPEKHIRQRVWMSATEAKEACQHWWMREALDRLKITGFVVELSVPFIAN</sequence>
<dbReference type="PANTHER" id="PTHR12629:SF42">
    <property type="entry name" value="OS02G0734300 PROTEIN"/>
    <property type="match status" value="1"/>
</dbReference>
<dbReference type="InterPro" id="IPR020084">
    <property type="entry name" value="NUDIX_hydrolase_CS"/>
</dbReference>
<keyword evidence="5" id="KW-0378">Hydrolase</keyword>
<dbReference type="AlphaFoldDB" id="A0AAD8IVM8"/>
<keyword evidence="4" id="KW-0479">Metal-binding</keyword>
<dbReference type="GO" id="GO:0016462">
    <property type="term" value="F:pyrophosphatase activity"/>
    <property type="evidence" value="ECO:0007669"/>
    <property type="project" value="InterPro"/>
</dbReference>
<proteinExistence type="inferred from homology"/>
<dbReference type="GO" id="GO:0005634">
    <property type="term" value="C:nucleus"/>
    <property type="evidence" value="ECO:0007669"/>
    <property type="project" value="TreeGrafter"/>
</dbReference>
<keyword evidence="6" id="KW-0460">Magnesium</keyword>
<evidence type="ECO:0000259" key="8">
    <source>
        <dbReference type="PROSITE" id="PS51462"/>
    </source>
</evidence>
<comment type="cofactor">
    <cofactor evidence="2">
        <name>Mg(2+)</name>
        <dbReference type="ChEBI" id="CHEBI:18420"/>
    </cofactor>
</comment>
<evidence type="ECO:0000256" key="7">
    <source>
        <dbReference type="ARBA" id="ARBA00023211"/>
    </source>
</evidence>
<evidence type="ECO:0000256" key="6">
    <source>
        <dbReference type="ARBA" id="ARBA00022842"/>
    </source>
</evidence>
<dbReference type="PROSITE" id="PS00893">
    <property type="entry name" value="NUDIX_BOX"/>
    <property type="match status" value="1"/>
</dbReference>
<dbReference type="SUPFAM" id="SSF55811">
    <property type="entry name" value="Nudix"/>
    <property type="match status" value="1"/>
</dbReference>
<dbReference type="PANTHER" id="PTHR12629">
    <property type="entry name" value="DIPHOSPHOINOSITOL POLYPHOSPHATE PHOSPHOHYDROLASE"/>
    <property type="match status" value="1"/>
</dbReference>
<keyword evidence="7" id="KW-0464">Manganese</keyword>
<dbReference type="EMBL" id="JAUIZM010000003">
    <property type="protein sequence ID" value="KAK1392024.1"/>
    <property type="molecule type" value="Genomic_DNA"/>
</dbReference>
<reference evidence="9" key="2">
    <citation type="submission" date="2023-05" db="EMBL/GenBank/DDBJ databases">
        <authorList>
            <person name="Schelkunov M.I."/>
        </authorList>
    </citation>
    <scope>NUCLEOTIDE SEQUENCE</scope>
    <source>
        <strain evidence="9">Hsosn_3</strain>
        <tissue evidence="9">Leaf</tissue>
    </source>
</reference>
<evidence type="ECO:0000256" key="2">
    <source>
        <dbReference type="ARBA" id="ARBA00001946"/>
    </source>
</evidence>
<evidence type="ECO:0000256" key="1">
    <source>
        <dbReference type="ARBA" id="ARBA00001936"/>
    </source>
</evidence>
<dbReference type="GO" id="GO:0046872">
    <property type="term" value="F:metal ion binding"/>
    <property type="evidence" value="ECO:0007669"/>
    <property type="project" value="UniProtKB-KW"/>
</dbReference>
<comment type="similarity">
    <text evidence="3">Belongs to the Nudix hydrolase family.</text>
</comment>
<feature type="domain" description="Nudix hydrolase" evidence="8">
    <location>
        <begin position="19"/>
        <end position="152"/>
    </location>
</feature>
<gene>
    <name evidence="9" type="ORF">POM88_011080</name>
</gene>